<dbReference type="Proteomes" id="UP000677054">
    <property type="component" value="Unassembled WGS sequence"/>
</dbReference>
<keyword evidence="2" id="KW-1185">Reference proteome</keyword>
<evidence type="ECO:0000313" key="2">
    <source>
        <dbReference type="Proteomes" id="UP000677054"/>
    </source>
</evidence>
<name>A0A7R8XGB5_9CRUS</name>
<protein>
    <submittedName>
        <fullName evidence="1">Uncharacterized protein</fullName>
    </submittedName>
</protein>
<proteinExistence type="predicted"/>
<dbReference type="EMBL" id="LR900720">
    <property type="protein sequence ID" value="CAD7246670.1"/>
    <property type="molecule type" value="Genomic_DNA"/>
</dbReference>
<dbReference type="AlphaFoldDB" id="A0A7R8XGB5"/>
<accession>A0A7R8XGB5</accession>
<evidence type="ECO:0000313" key="1">
    <source>
        <dbReference type="EMBL" id="CAD7246670.1"/>
    </source>
</evidence>
<reference evidence="1" key="1">
    <citation type="submission" date="2020-11" db="EMBL/GenBank/DDBJ databases">
        <authorList>
            <person name="Tran Van P."/>
        </authorList>
    </citation>
    <scope>NUCLEOTIDE SEQUENCE</scope>
</reference>
<dbReference type="EMBL" id="CAJPEV010001203">
    <property type="protein sequence ID" value="CAG0891338.1"/>
    <property type="molecule type" value="Genomic_DNA"/>
</dbReference>
<gene>
    <name evidence="1" type="ORF">DSTB1V02_LOCUS6517</name>
</gene>
<organism evidence="1">
    <name type="scientific">Darwinula stevensoni</name>
    <dbReference type="NCBI Taxonomy" id="69355"/>
    <lineage>
        <taxon>Eukaryota</taxon>
        <taxon>Metazoa</taxon>
        <taxon>Ecdysozoa</taxon>
        <taxon>Arthropoda</taxon>
        <taxon>Crustacea</taxon>
        <taxon>Oligostraca</taxon>
        <taxon>Ostracoda</taxon>
        <taxon>Podocopa</taxon>
        <taxon>Podocopida</taxon>
        <taxon>Darwinulocopina</taxon>
        <taxon>Darwinuloidea</taxon>
        <taxon>Darwinulidae</taxon>
        <taxon>Darwinula</taxon>
    </lineage>
</organism>
<sequence length="132" mass="15022">MEMMMAVEDLDVIEPAGETVKRKFTVTKVEEKVLEPFDKSSQTPNEILKRIDANIALLRSNIQDIGSNSKLVTELETVVSGSSYRKNRYYPREQYLQTGSRGEEKVVFVEMQTRGIVNDAFQANEGGEKNMR</sequence>